<keyword evidence="4" id="KW-1185">Reference proteome</keyword>
<dbReference type="InterPro" id="IPR016181">
    <property type="entry name" value="Acyl_CoA_acyltransferase"/>
</dbReference>
<evidence type="ECO:0000313" key="3">
    <source>
        <dbReference type="EMBL" id="CDZ93181.1"/>
    </source>
</evidence>
<dbReference type="STRING" id="1499686.BN1079_00464"/>
<keyword evidence="3" id="KW-0808">Transferase</keyword>
<dbReference type="InterPro" id="IPR031165">
    <property type="entry name" value="GNAT_YJDJ"/>
</dbReference>
<dbReference type="Pfam" id="PF14542">
    <property type="entry name" value="Acetyltransf_CG"/>
    <property type="match status" value="1"/>
</dbReference>
<organism evidence="3 4">
    <name type="scientific">Pseudomonas saudiphocaensis</name>
    <dbReference type="NCBI Taxonomy" id="1499686"/>
    <lineage>
        <taxon>Bacteria</taxon>
        <taxon>Pseudomonadati</taxon>
        <taxon>Pseudomonadota</taxon>
        <taxon>Gammaproteobacteria</taxon>
        <taxon>Pseudomonadales</taxon>
        <taxon>Pseudomonadaceae</taxon>
        <taxon>Pseudomonas</taxon>
    </lineage>
</organism>
<dbReference type="InterPro" id="IPR045057">
    <property type="entry name" value="Gcn5-rel_NAT"/>
</dbReference>
<protein>
    <submittedName>
        <fullName evidence="3">Acetyltransferase</fullName>
    </submittedName>
</protein>
<gene>
    <name evidence="3" type="ORF">BN1079_00464</name>
</gene>
<proteinExistence type="predicted"/>
<dbReference type="GO" id="GO:0016747">
    <property type="term" value="F:acyltransferase activity, transferring groups other than amino-acyl groups"/>
    <property type="evidence" value="ECO:0007669"/>
    <property type="project" value="InterPro"/>
</dbReference>
<reference evidence="3 4" key="1">
    <citation type="submission" date="2014-07" db="EMBL/GenBank/DDBJ databases">
        <authorList>
            <person name="Urmite Genomes Urmite Genomes"/>
        </authorList>
    </citation>
    <scope>NUCLEOTIDE SEQUENCE [LARGE SCALE GENOMIC DNA]</scope>
    <source>
        <strain evidence="3 4">20_BN</strain>
    </source>
</reference>
<dbReference type="EMBL" id="CCSF01000001">
    <property type="protein sequence ID" value="CDZ93181.1"/>
    <property type="molecule type" value="Genomic_DNA"/>
</dbReference>
<feature type="domain" description="N-acetyltransferase" evidence="2">
    <location>
        <begin position="9"/>
        <end position="95"/>
    </location>
</feature>
<dbReference type="InterPro" id="IPR000182">
    <property type="entry name" value="GNAT_dom"/>
</dbReference>
<dbReference type="SUPFAM" id="SSF55729">
    <property type="entry name" value="Acyl-CoA N-acyltransferases (Nat)"/>
    <property type="match status" value="1"/>
</dbReference>
<evidence type="ECO:0000313" key="4">
    <source>
        <dbReference type="Proteomes" id="UP000053902"/>
    </source>
</evidence>
<dbReference type="Gene3D" id="3.40.630.30">
    <property type="match status" value="1"/>
</dbReference>
<dbReference type="PANTHER" id="PTHR31435:SF10">
    <property type="entry name" value="BSR4717 PROTEIN"/>
    <property type="match status" value="1"/>
</dbReference>
<dbReference type="PROSITE" id="PS51186">
    <property type="entry name" value="GNAT"/>
    <property type="match status" value="1"/>
</dbReference>
<dbReference type="Proteomes" id="UP000053902">
    <property type="component" value="Unassembled WGS sequence"/>
</dbReference>
<dbReference type="OrthoDB" id="9813275at2"/>
<evidence type="ECO:0000259" key="1">
    <source>
        <dbReference type="PROSITE" id="PS51186"/>
    </source>
</evidence>
<dbReference type="eggNOG" id="COG2388">
    <property type="taxonomic scope" value="Bacteria"/>
</dbReference>
<dbReference type="PANTHER" id="PTHR31435">
    <property type="entry name" value="PROTEIN NATD1"/>
    <property type="match status" value="1"/>
</dbReference>
<dbReference type="RefSeq" id="WP_037022018.1">
    <property type="nucleotide sequence ID" value="NZ_CCSF01000001.1"/>
</dbReference>
<sequence length="98" mass="11143">MSHPEAKVRHDEDQQRYVLEIEGQALGFAQYRAEGKRMVFTHTEVDDSLSGQGMGSLLVRESLDDARRRGMGIVPICEFIAAYVKKHPDWNDIIEQPA</sequence>
<feature type="domain" description="N-acetyltransferase" evidence="1">
    <location>
        <begin position="1"/>
        <end position="98"/>
    </location>
</feature>
<dbReference type="PROSITE" id="PS51729">
    <property type="entry name" value="GNAT_YJDJ"/>
    <property type="match status" value="1"/>
</dbReference>
<name>A0A078LTE3_9PSED</name>
<evidence type="ECO:0000259" key="2">
    <source>
        <dbReference type="PROSITE" id="PS51729"/>
    </source>
</evidence>
<dbReference type="AlphaFoldDB" id="A0A078LTE3"/>
<dbReference type="HOGENOM" id="CLU_132888_0_2_6"/>
<accession>A0A078LTE3</accession>